<dbReference type="AlphaFoldDB" id="R7T6U5"/>
<evidence type="ECO:0000256" key="1">
    <source>
        <dbReference type="ARBA" id="ARBA00004141"/>
    </source>
</evidence>
<feature type="region of interest" description="Disordered" evidence="9">
    <location>
        <begin position="23"/>
        <end position="71"/>
    </location>
</feature>
<keyword evidence="2 8" id="KW-0812">Transmembrane</keyword>
<evidence type="ECO:0000256" key="9">
    <source>
        <dbReference type="SAM" id="MobiDB-lite"/>
    </source>
</evidence>
<dbReference type="EMBL" id="KB311452">
    <property type="protein sequence ID" value="ELT89235.1"/>
    <property type="molecule type" value="Genomic_DNA"/>
</dbReference>
<dbReference type="OrthoDB" id="194358at2759"/>
<evidence type="ECO:0000313" key="11">
    <source>
        <dbReference type="EMBL" id="ELT89235.1"/>
    </source>
</evidence>
<dbReference type="EnsemblMetazoa" id="CapteT191019">
    <property type="protein sequence ID" value="CapteP191019"/>
    <property type="gene ID" value="CapteG191019"/>
</dbReference>
<dbReference type="Pfam" id="PF01529">
    <property type="entry name" value="DHHC"/>
    <property type="match status" value="1"/>
</dbReference>
<evidence type="ECO:0000256" key="4">
    <source>
        <dbReference type="ARBA" id="ARBA00022989"/>
    </source>
</evidence>
<comment type="catalytic activity">
    <reaction evidence="8">
        <text>L-cysteinyl-[protein] + hexadecanoyl-CoA = S-hexadecanoyl-L-cysteinyl-[protein] + CoA</text>
        <dbReference type="Rhea" id="RHEA:36683"/>
        <dbReference type="Rhea" id="RHEA-COMP:10131"/>
        <dbReference type="Rhea" id="RHEA-COMP:11032"/>
        <dbReference type="ChEBI" id="CHEBI:29950"/>
        <dbReference type="ChEBI" id="CHEBI:57287"/>
        <dbReference type="ChEBI" id="CHEBI:57379"/>
        <dbReference type="ChEBI" id="CHEBI:74151"/>
        <dbReference type="EC" id="2.3.1.225"/>
    </reaction>
</comment>
<evidence type="ECO:0000256" key="2">
    <source>
        <dbReference type="ARBA" id="ARBA00022692"/>
    </source>
</evidence>
<feature type="transmembrane region" description="Helical" evidence="8">
    <location>
        <begin position="315"/>
        <end position="334"/>
    </location>
</feature>
<keyword evidence="13" id="KW-1185">Reference proteome</keyword>
<feature type="transmembrane region" description="Helical" evidence="8">
    <location>
        <begin position="473"/>
        <end position="499"/>
    </location>
</feature>
<dbReference type="STRING" id="283909.R7T6U5"/>
<keyword evidence="4 8" id="KW-1133">Transmembrane helix</keyword>
<accession>R7T6U5</accession>
<keyword evidence="8" id="KW-0808">Transferase</keyword>
<evidence type="ECO:0000256" key="8">
    <source>
        <dbReference type="RuleBase" id="RU079119"/>
    </source>
</evidence>
<reference evidence="12" key="3">
    <citation type="submission" date="2015-06" db="UniProtKB">
        <authorList>
            <consortium name="EnsemblMetazoa"/>
        </authorList>
    </citation>
    <scope>IDENTIFICATION</scope>
</reference>
<comment type="domain">
    <text evidence="8">The DHHC domain is required for palmitoyltransferase activity.</text>
</comment>
<evidence type="ECO:0000313" key="13">
    <source>
        <dbReference type="Proteomes" id="UP000014760"/>
    </source>
</evidence>
<dbReference type="Proteomes" id="UP000014760">
    <property type="component" value="Unassembled WGS sequence"/>
</dbReference>
<feature type="transmembrane region" description="Helical" evidence="8">
    <location>
        <begin position="373"/>
        <end position="392"/>
    </location>
</feature>
<feature type="domain" description="Palmitoyltransferase DHHC" evidence="10">
    <location>
        <begin position="429"/>
        <end position="554"/>
    </location>
</feature>
<feature type="transmembrane region" description="Helical" evidence="8">
    <location>
        <begin position="519"/>
        <end position="539"/>
    </location>
</feature>
<gene>
    <name evidence="11" type="ORF">CAPTEDRAFT_191019</name>
</gene>
<dbReference type="InterPro" id="IPR001594">
    <property type="entry name" value="Palmitoyltrfase_DHHC"/>
</dbReference>
<dbReference type="HOGENOM" id="CLU_485662_0_0_1"/>
<evidence type="ECO:0000313" key="12">
    <source>
        <dbReference type="EnsemblMetazoa" id="CapteP191019"/>
    </source>
</evidence>
<keyword evidence="5 7" id="KW-0040">ANK repeat</keyword>
<dbReference type="Pfam" id="PF12796">
    <property type="entry name" value="Ank_2"/>
    <property type="match status" value="2"/>
</dbReference>
<dbReference type="SUPFAM" id="SSF48403">
    <property type="entry name" value="Ankyrin repeat"/>
    <property type="match status" value="1"/>
</dbReference>
<dbReference type="OMA" id="SHVLYYW"/>
<sequence length="597" mass="67329">MVLWKWEEGEGLERWRMRTMEKPYPTQPQAAPNQTVPSIGWSGGPPASENPYILQPGATASQQNGGADAAPPLEGLLQAVQTQNVHVITSMINEKPDSVNMKGFVGLTPLHKAVLRGEPEIIRILLQFRADPNAKNEFHETPVHYACKRGIIANVQLLIDEGGDVRVEDKAGKGAMHHAAHGGSVACMHYLTEICGLSTHAMDQNLNTPLHLICSLGNEDVLKYLLKKQRSDIFAQDFAGNNALHIAASTAQCKCAWMLLSAGGLGLLHVQNRRGLLPMDMAKQSDEKFFDVSNILNFYTQRYVKKSGSPAGPVFAWYFLLFYASLFYPSLLLLASISVASRGVIVTLGLVASGYYMLRQTHRLNHQPVLCQHHLMLAIFSVPYISFLYFVYVRLLTKEPGWCKTSTLVENGTRYLNIGDIANGALRPERFCTSCEILPPTTSRHCKICDKCYYRLDHHCLFLYRCIASNNHCLFVCFITLCLSNMLLFLATCTMYLGSVLEKEEWGLHLMWTIYNEHMWCWTIFIANVASAFWGAFLLKFQLSLVSRGHTTVYQPNAGRTRLSYDQMWQNIRAFFKGLEPQFVDLPKFPFHKHQLI</sequence>
<evidence type="ECO:0000256" key="3">
    <source>
        <dbReference type="ARBA" id="ARBA00022737"/>
    </source>
</evidence>
<evidence type="ECO:0000259" key="10">
    <source>
        <dbReference type="Pfam" id="PF01529"/>
    </source>
</evidence>
<keyword evidence="8" id="KW-0012">Acyltransferase</keyword>
<reference evidence="11 13" key="2">
    <citation type="journal article" date="2013" name="Nature">
        <title>Insights into bilaterian evolution from three spiralian genomes.</title>
        <authorList>
            <person name="Simakov O."/>
            <person name="Marletaz F."/>
            <person name="Cho S.J."/>
            <person name="Edsinger-Gonzales E."/>
            <person name="Havlak P."/>
            <person name="Hellsten U."/>
            <person name="Kuo D.H."/>
            <person name="Larsson T."/>
            <person name="Lv J."/>
            <person name="Arendt D."/>
            <person name="Savage R."/>
            <person name="Osoegawa K."/>
            <person name="de Jong P."/>
            <person name="Grimwood J."/>
            <person name="Chapman J.A."/>
            <person name="Shapiro H."/>
            <person name="Aerts A."/>
            <person name="Otillar R.P."/>
            <person name="Terry A.Y."/>
            <person name="Boore J.L."/>
            <person name="Grigoriev I.V."/>
            <person name="Lindberg D.R."/>
            <person name="Seaver E.C."/>
            <person name="Weisblat D.A."/>
            <person name="Putnam N.H."/>
            <person name="Rokhsar D.S."/>
        </authorList>
    </citation>
    <scope>NUCLEOTIDE SEQUENCE</scope>
    <source>
        <strain evidence="11 13">I ESC-2004</strain>
    </source>
</reference>
<name>R7T6U5_CAPTE</name>
<comment type="subcellular location">
    <subcellularLocation>
        <location evidence="1">Membrane</location>
        <topology evidence="1">Multi-pass membrane protein</topology>
    </subcellularLocation>
</comment>
<dbReference type="PANTHER" id="PTHR24161">
    <property type="entry name" value="ANK_REP_REGION DOMAIN-CONTAINING PROTEIN-RELATED"/>
    <property type="match status" value="1"/>
</dbReference>
<evidence type="ECO:0000256" key="5">
    <source>
        <dbReference type="ARBA" id="ARBA00023043"/>
    </source>
</evidence>
<proteinExistence type="inferred from homology"/>
<dbReference type="EMBL" id="AMQN01014944">
    <property type="status" value="NOT_ANNOTATED_CDS"/>
    <property type="molecule type" value="Genomic_DNA"/>
</dbReference>
<dbReference type="GO" id="GO:0019706">
    <property type="term" value="F:protein-cysteine S-palmitoyltransferase activity"/>
    <property type="evidence" value="ECO:0007669"/>
    <property type="project" value="UniProtKB-EC"/>
</dbReference>
<feature type="compositionally biased region" description="Polar residues" evidence="9">
    <location>
        <begin position="27"/>
        <end position="37"/>
    </location>
</feature>
<dbReference type="PROSITE" id="PS50297">
    <property type="entry name" value="ANK_REP_REGION"/>
    <property type="match status" value="2"/>
</dbReference>
<reference evidence="13" key="1">
    <citation type="submission" date="2012-12" db="EMBL/GenBank/DDBJ databases">
        <authorList>
            <person name="Hellsten U."/>
            <person name="Grimwood J."/>
            <person name="Chapman J.A."/>
            <person name="Shapiro H."/>
            <person name="Aerts A."/>
            <person name="Otillar R.P."/>
            <person name="Terry A.Y."/>
            <person name="Boore J.L."/>
            <person name="Simakov O."/>
            <person name="Marletaz F."/>
            <person name="Cho S.-J."/>
            <person name="Edsinger-Gonzales E."/>
            <person name="Havlak P."/>
            <person name="Kuo D.-H."/>
            <person name="Larsson T."/>
            <person name="Lv J."/>
            <person name="Arendt D."/>
            <person name="Savage R."/>
            <person name="Osoegawa K."/>
            <person name="de Jong P."/>
            <person name="Lindberg D.R."/>
            <person name="Seaver E.C."/>
            <person name="Weisblat D.A."/>
            <person name="Putnam N.H."/>
            <person name="Grigoriev I.V."/>
            <person name="Rokhsar D.S."/>
        </authorList>
    </citation>
    <scope>NUCLEOTIDE SEQUENCE</scope>
    <source>
        <strain evidence="13">I ESC-2004</strain>
    </source>
</reference>
<keyword evidence="6 8" id="KW-0472">Membrane</keyword>
<dbReference type="GO" id="GO:0016020">
    <property type="term" value="C:membrane"/>
    <property type="evidence" value="ECO:0007669"/>
    <property type="project" value="UniProtKB-SubCell"/>
</dbReference>
<comment type="similarity">
    <text evidence="8">Belongs to the DHHC palmitoyltransferase family.</text>
</comment>
<dbReference type="InterPro" id="IPR036770">
    <property type="entry name" value="Ankyrin_rpt-contain_sf"/>
</dbReference>
<protein>
    <recommendedName>
        <fullName evidence="8">Palmitoyltransferase</fullName>
        <ecNumber evidence="8">2.3.1.225</ecNumber>
    </recommendedName>
</protein>
<dbReference type="SMART" id="SM00248">
    <property type="entry name" value="ANK"/>
    <property type="match status" value="5"/>
</dbReference>
<feature type="transmembrane region" description="Helical" evidence="8">
    <location>
        <begin position="339"/>
        <end position="358"/>
    </location>
</feature>
<feature type="repeat" description="ANK" evidence="7">
    <location>
        <begin position="138"/>
        <end position="170"/>
    </location>
</feature>
<dbReference type="PROSITE" id="PS50216">
    <property type="entry name" value="DHHC"/>
    <property type="match status" value="1"/>
</dbReference>
<evidence type="ECO:0000256" key="7">
    <source>
        <dbReference type="PROSITE-ProRule" id="PRU00023"/>
    </source>
</evidence>
<dbReference type="Gene3D" id="1.25.40.20">
    <property type="entry name" value="Ankyrin repeat-containing domain"/>
    <property type="match status" value="1"/>
</dbReference>
<dbReference type="InterPro" id="IPR002110">
    <property type="entry name" value="Ankyrin_rpt"/>
</dbReference>
<keyword evidence="3" id="KW-0677">Repeat</keyword>
<feature type="repeat" description="ANK" evidence="7">
    <location>
        <begin position="105"/>
        <end position="137"/>
    </location>
</feature>
<dbReference type="PROSITE" id="PS50088">
    <property type="entry name" value="ANK_REPEAT"/>
    <property type="match status" value="2"/>
</dbReference>
<dbReference type="EC" id="2.3.1.225" evidence="8"/>
<evidence type="ECO:0000256" key="6">
    <source>
        <dbReference type="ARBA" id="ARBA00023136"/>
    </source>
</evidence>
<dbReference type="PANTHER" id="PTHR24161:SF118">
    <property type="entry name" value="PALMITOYLTRANSFERASE"/>
    <property type="match status" value="1"/>
</dbReference>
<organism evidence="11">
    <name type="scientific">Capitella teleta</name>
    <name type="common">Polychaete worm</name>
    <dbReference type="NCBI Taxonomy" id="283909"/>
    <lineage>
        <taxon>Eukaryota</taxon>
        <taxon>Metazoa</taxon>
        <taxon>Spiralia</taxon>
        <taxon>Lophotrochozoa</taxon>
        <taxon>Annelida</taxon>
        <taxon>Polychaeta</taxon>
        <taxon>Sedentaria</taxon>
        <taxon>Scolecida</taxon>
        <taxon>Capitellidae</taxon>
        <taxon>Capitella</taxon>
    </lineage>
</organism>